<protein>
    <submittedName>
        <fullName evidence="1">Uncharacterized protein</fullName>
    </submittedName>
</protein>
<sequence length="99" mass="11170">MNPKISIIVPVYNTSLYLRRCLNSLKSQTSLLVVGPRNIASVEEAKMILGAFVITEEADIQNFLSEIISTKDNLLNMAHQTNEYAKKYFPISVVRENLP</sequence>
<dbReference type="InterPro" id="IPR029044">
    <property type="entry name" value="Nucleotide-diphossugar_trans"/>
</dbReference>
<gene>
    <name evidence="1" type="ORF">BatF92_22510</name>
</gene>
<dbReference type="RefSeq" id="WP_022471257.1">
    <property type="nucleotide sequence ID" value="NZ_JAQNUU010000002.1"/>
</dbReference>
<proteinExistence type="predicted"/>
<organism evidence="1 2">
    <name type="scientific">Bacteroides thetaiotaomicron</name>
    <dbReference type="NCBI Taxonomy" id="818"/>
    <lineage>
        <taxon>Bacteria</taxon>
        <taxon>Pseudomonadati</taxon>
        <taxon>Bacteroidota</taxon>
        <taxon>Bacteroidia</taxon>
        <taxon>Bacteroidales</taxon>
        <taxon>Bacteroidaceae</taxon>
        <taxon>Bacteroides</taxon>
    </lineage>
</organism>
<reference evidence="1 2" key="1">
    <citation type="submission" date="2020-02" db="EMBL/GenBank/DDBJ databases">
        <title>Whole-genome sequencing and comparative analysis of the genomes of Bacteroides thetaiotaomicron and Escherichia coli isolated from a healthy resident in Vietnam.</title>
        <authorList>
            <person name="Mohsin M."/>
            <person name="Tanaka K."/>
            <person name="Kawahara R."/>
            <person name="Kondo S."/>
            <person name="Noguchi H."/>
            <person name="Motooka D."/>
            <person name="Nakamura S."/>
            <person name="Khong D.T."/>
            <person name="Nguyen T.N."/>
            <person name="Tran H.T."/>
            <person name="Yamamoto Y."/>
        </authorList>
    </citation>
    <scope>NUCLEOTIDE SEQUENCE [LARGE SCALE GENOMIC DNA]</scope>
    <source>
        <strain evidence="1 2">F9-2</strain>
    </source>
</reference>
<evidence type="ECO:0000313" key="2">
    <source>
        <dbReference type="Proteomes" id="UP000500882"/>
    </source>
</evidence>
<dbReference type="AlphaFoldDB" id="A0A679H7B0"/>
<evidence type="ECO:0000313" key="1">
    <source>
        <dbReference type="EMBL" id="BCA50309.1"/>
    </source>
</evidence>
<dbReference type="EMBL" id="AP022660">
    <property type="protein sequence ID" value="BCA50309.1"/>
    <property type="molecule type" value="Genomic_DNA"/>
</dbReference>
<dbReference type="SUPFAM" id="SSF53448">
    <property type="entry name" value="Nucleotide-diphospho-sugar transferases"/>
    <property type="match status" value="1"/>
</dbReference>
<dbReference type="Proteomes" id="UP000500882">
    <property type="component" value="Chromosome"/>
</dbReference>
<accession>A0A679H7B0</accession>
<name>A0A679H7B0_BACT4</name>
<dbReference type="Gene3D" id="3.90.550.10">
    <property type="entry name" value="Spore Coat Polysaccharide Biosynthesis Protein SpsA, Chain A"/>
    <property type="match status" value="1"/>
</dbReference>